<keyword evidence="1" id="KW-0472">Membrane</keyword>
<dbReference type="EMBL" id="MIGC01007364">
    <property type="protein sequence ID" value="PHJ15771.1"/>
    <property type="molecule type" value="Genomic_DNA"/>
</dbReference>
<comment type="caution">
    <text evidence="2">The sequence shown here is derived from an EMBL/GenBank/DDBJ whole genome shotgun (WGS) entry which is preliminary data.</text>
</comment>
<keyword evidence="1" id="KW-1133">Transmembrane helix</keyword>
<evidence type="ECO:0008006" key="4">
    <source>
        <dbReference type="Google" id="ProtNLM"/>
    </source>
</evidence>
<protein>
    <recommendedName>
        <fullName evidence="4">Transmembrane protein</fullName>
    </recommendedName>
</protein>
<feature type="transmembrane region" description="Helical" evidence="1">
    <location>
        <begin position="9"/>
        <end position="28"/>
    </location>
</feature>
<gene>
    <name evidence="2" type="ORF">CSUI_010419</name>
</gene>
<organism evidence="2 3">
    <name type="scientific">Cystoisospora suis</name>
    <dbReference type="NCBI Taxonomy" id="483139"/>
    <lineage>
        <taxon>Eukaryota</taxon>
        <taxon>Sar</taxon>
        <taxon>Alveolata</taxon>
        <taxon>Apicomplexa</taxon>
        <taxon>Conoidasida</taxon>
        <taxon>Coccidia</taxon>
        <taxon>Eucoccidiorida</taxon>
        <taxon>Eimeriorina</taxon>
        <taxon>Sarcocystidae</taxon>
        <taxon>Cystoisospora</taxon>
    </lineage>
</organism>
<evidence type="ECO:0000256" key="1">
    <source>
        <dbReference type="SAM" id="Phobius"/>
    </source>
</evidence>
<evidence type="ECO:0000313" key="2">
    <source>
        <dbReference type="EMBL" id="PHJ15771.1"/>
    </source>
</evidence>
<dbReference type="AlphaFoldDB" id="A0A2C6JBH1"/>
<dbReference type="RefSeq" id="XP_067917503.1">
    <property type="nucleotide sequence ID" value="XM_068070523.1"/>
</dbReference>
<sequence length="95" mass="10709">MLCDLRTHALFFLIINDTVFSVLFPHQLCHLGVSSWPHPGVIPVIVVFLFSWASCAHVVFSLCCWAALSSSVFLGLRFSQGCFHLFFSLPLHRSE</sequence>
<name>A0A2C6JBH1_9APIC</name>
<keyword evidence="3" id="KW-1185">Reference proteome</keyword>
<evidence type="ECO:0000313" key="3">
    <source>
        <dbReference type="Proteomes" id="UP000221165"/>
    </source>
</evidence>
<reference evidence="2 3" key="1">
    <citation type="journal article" date="2017" name="Int. J. Parasitol.">
        <title>The genome of the protozoan parasite Cystoisospora suis and a reverse vaccinology approach to identify vaccine candidates.</title>
        <authorList>
            <person name="Palmieri N."/>
            <person name="Shrestha A."/>
            <person name="Ruttkowski B."/>
            <person name="Beck T."/>
            <person name="Vogl C."/>
            <person name="Tomley F."/>
            <person name="Blake D.P."/>
            <person name="Joachim A."/>
        </authorList>
    </citation>
    <scope>NUCLEOTIDE SEQUENCE [LARGE SCALE GENOMIC DNA]</scope>
    <source>
        <strain evidence="2 3">Wien I</strain>
    </source>
</reference>
<proteinExistence type="predicted"/>
<dbReference type="VEuPathDB" id="ToxoDB:CSUI_010419"/>
<keyword evidence="1" id="KW-0812">Transmembrane</keyword>
<dbReference type="Proteomes" id="UP000221165">
    <property type="component" value="Unassembled WGS sequence"/>
</dbReference>
<feature type="transmembrane region" description="Helical" evidence="1">
    <location>
        <begin position="40"/>
        <end position="68"/>
    </location>
</feature>
<dbReference type="GeneID" id="94433734"/>
<accession>A0A2C6JBH1</accession>